<feature type="compositionally biased region" description="Basic and acidic residues" evidence="1">
    <location>
        <begin position="618"/>
        <end position="671"/>
    </location>
</feature>
<feature type="compositionally biased region" description="Acidic residues" evidence="1">
    <location>
        <begin position="222"/>
        <end position="232"/>
    </location>
</feature>
<feature type="compositionally biased region" description="Polar residues" evidence="1">
    <location>
        <begin position="459"/>
        <end position="469"/>
    </location>
</feature>
<feature type="compositionally biased region" description="Low complexity" evidence="1">
    <location>
        <begin position="574"/>
        <end position="585"/>
    </location>
</feature>
<protein>
    <submittedName>
        <fullName evidence="2">Uncharacterized protein</fullName>
    </submittedName>
</protein>
<feature type="compositionally biased region" description="Polar residues" evidence="1">
    <location>
        <begin position="255"/>
        <end position="274"/>
    </location>
</feature>
<organism evidence="2 3">
    <name type="scientific">Acaromyces ingoldii</name>
    <dbReference type="NCBI Taxonomy" id="215250"/>
    <lineage>
        <taxon>Eukaryota</taxon>
        <taxon>Fungi</taxon>
        <taxon>Dikarya</taxon>
        <taxon>Basidiomycota</taxon>
        <taxon>Ustilaginomycotina</taxon>
        <taxon>Exobasidiomycetes</taxon>
        <taxon>Exobasidiales</taxon>
        <taxon>Cryptobasidiaceae</taxon>
        <taxon>Acaromyces</taxon>
    </lineage>
</organism>
<feature type="compositionally biased region" description="Low complexity" evidence="1">
    <location>
        <begin position="525"/>
        <end position="535"/>
    </location>
</feature>
<feature type="compositionally biased region" description="Polar residues" evidence="1">
    <location>
        <begin position="304"/>
        <end position="315"/>
    </location>
</feature>
<accession>A0A316YTY8</accession>
<feature type="compositionally biased region" description="Basic and acidic residues" evidence="1">
    <location>
        <begin position="73"/>
        <end position="113"/>
    </location>
</feature>
<keyword evidence="3" id="KW-1185">Reference proteome</keyword>
<evidence type="ECO:0000256" key="1">
    <source>
        <dbReference type="SAM" id="MobiDB-lite"/>
    </source>
</evidence>
<feature type="compositionally biased region" description="Low complexity" evidence="1">
    <location>
        <begin position="416"/>
        <end position="426"/>
    </location>
</feature>
<feature type="compositionally biased region" description="Low complexity" evidence="1">
    <location>
        <begin position="542"/>
        <end position="552"/>
    </location>
</feature>
<reference evidence="2 3" key="1">
    <citation type="journal article" date="2018" name="Mol. Biol. Evol.">
        <title>Broad Genomic Sampling Reveals a Smut Pathogenic Ancestry of the Fungal Clade Ustilaginomycotina.</title>
        <authorList>
            <person name="Kijpornyongpan T."/>
            <person name="Mondo S.J."/>
            <person name="Barry K."/>
            <person name="Sandor L."/>
            <person name="Lee J."/>
            <person name="Lipzen A."/>
            <person name="Pangilinan J."/>
            <person name="LaButti K."/>
            <person name="Hainaut M."/>
            <person name="Henrissat B."/>
            <person name="Grigoriev I.V."/>
            <person name="Spatafora J.W."/>
            <person name="Aime M.C."/>
        </authorList>
    </citation>
    <scope>NUCLEOTIDE SEQUENCE [LARGE SCALE GENOMIC DNA]</scope>
    <source>
        <strain evidence="2 3">MCA 4198</strain>
    </source>
</reference>
<proteinExistence type="predicted"/>
<feature type="compositionally biased region" description="Low complexity" evidence="1">
    <location>
        <begin position="747"/>
        <end position="759"/>
    </location>
</feature>
<dbReference type="GeneID" id="37047655"/>
<dbReference type="RefSeq" id="XP_025379326.1">
    <property type="nucleotide sequence ID" value="XM_025525739.1"/>
</dbReference>
<feature type="compositionally biased region" description="Basic residues" evidence="1">
    <location>
        <begin position="57"/>
        <end position="72"/>
    </location>
</feature>
<feature type="region of interest" description="Disordered" evidence="1">
    <location>
        <begin position="1"/>
        <end position="121"/>
    </location>
</feature>
<feature type="compositionally biased region" description="Low complexity" evidence="1">
    <location>
        <begin position="1"/>
        <end position="23"/>
    </location>
</feature>
<feature type="compositionally biased region" description="Basic residues" evidence="1">
    <location>
        <begin position="847"/>
        <end position="857"/>
    </location>
</feature>
<dbReference type="Proteomes" id="UP000245768">
    <property type="component" value="Unassembled WGS sequence"/>
</dbReference>
<feature type="compositionally biased region" description="Basic residues" evidence="1">
    <location>
        <begin position="28"/>
        <end position="47"/>
    </location>
</feature>
<dbReference type="EMBL" id="KZ819635">
    <property type="protein sequence ID" value="PWN92128.1"/>
    <property type="molecule type" value="Genomic_DNA"/>
</dbReference>
<evidence type="ECO:0000313" key="2">
    <source>
        <dbReference type="EMBL" id="PWN92128.1"/>
    </source>
</evidence>
<feature type="compositionally biased region" description="Acidic residues" evidence="1">
    <location>
        <begin position="176"/>
        <end position="186"/>
    </location>
</feature>
<feature type="compositionally biased region" description="Low complexity" evidence="1">
    <location>
        <begin position="470"/>
        <end position="484"/>
    </location>
</feature>
<dbReference type="AlphaFoldDB" id="A0A316YTY8"/>
<name>A0A316YTY8_9BASI</name>
<dbReference type="STRING" id="215250.A0A316YTY8"/>
<gene>
    <name evidence="2" type="ORF">FA10DRAFT_84789</name>
</gene>
<feature type="region of interest" description="Disordered" evidence="1">
    <location>
        <begin position="823"/>
        <end position="891"/>
    </location>
</feature>
<feature type="compositionally biased region" description="Polar residues" evidence="1">
    <location>
        <begin position="399"/>
        <end position="412"/>
    </location>
</feature>
<feature type="region of interest" description="Disordered" evidence="1">
    <location>
        <begin position="215"/>
        <end position="709"/>
    </location>
</feature>
<feature type="region of interest" description="Disordered" evidence="1">
    <location>
        <begin position="724"/>
        <end position="783"/>
    </location>
</feature>
<sequence length="929" mass="102470">MTGGRTSRWRGSGARRTSRAFGSPGASRRPRTKSCSRTKRAAARPLRRLLGSPLLTLRRRQRHRQQRRPHRQMRGERRPRGNLALRKDFDPERDQRDLDADPSEKDIGTDSKESLAAPRLPQLKYNAEERRELRVVTSKTRTRDAYPELTAFHAIAQEEDDFIPGLEDDEKRELAQDEEEDGDEDGIYIPRKGGRARKEGSLGLGAFWRKFRERISGTQDGAEGEAMEEQETEGLGMHPEGEAEILTPPRPIRSDSGSSDATESALRTSDSPLSQFIHDQRSQNAPQKGNPPPRIAFQQAHPPQIQTFKARQTAQIGAVESPELFAGSTPALSRASSAAHAEPSQTRDNARLPPPPQELAPADNKELVSNVTGKKAVQDSVIHRPPERQPAASVHPSVGTITSAAVSRTSLPSHGPAPVAVPLFASSPPPPPVVAPAQPLTATNLASHQSARIEPPPQRQLSGNSVITMTTTTTQQQQQQQQQQAKTAGAPKRTATSKDVKGRKISLVLPQPLNPEGQLPPPAAPVEAPVAVHAQPAPPPTTTSGGSVVSAPRTSKIQFAPESVGRKSHQQKNKVSAATATTVTKSWRDDPEAEPPKYPLGRVVQGGKSLAQLQAEAKQAEEEEKKRRREEEERLAMERRREAQRRQREEWERGQERERRRREQEQADAARHYQQQQQRAVDGGEGGSTIRDHRPRRSSAPVAPPAQEEARTWFFGKKKAKEPDPFTFLPAPSLMQASPSDLDDPFAAASSAIQQQQQSPTRDGEPKSGSNLVGVGASGAATSRSRHMSLGMIPHNQTFDVGSIITPRDMARHDVQVQVKPYPQGVPRPYEQPRHHYHLQQQQQQQHTRRTIRRRGSKASQPMGTTPIGHRRHRRSSGPIPGAQRPAIRRPRASASTTLIEHLLACTSLDSNLGHLAFFPHLTLKTVDN</sequence>
<dbReference type="InParanoid" id="A0A316YTY8"/>
<feature type="region of interest" description="Disordered" evidence="1">
    <location>
        <begin position="160"/>
        <end position="199"/>
    </location>
</feature>
<evidence type="ECO:0000313" key="3">
    <source>
        <dbReference type="Proteomes" id="UP000245768"/>
    </source>
</evidence>